<dbReference type="Proteomes" id="UP000003880">
    <property type="component" value="Unassembled WGS sequence"/>
</dbReference>
<evidence type="ECO:0000313" key="1">
    <source>
        <dbReference type="EMBL" id="EFE09675.1"/>
    </source>
</evidence>
<evidence type="ECO:0000313" key="2">
    <source>
        <dbReference type="Proteomes" id="UP000003880"/>
    </source>
</evidence>
<dbReference type="HOGENOM" id="CLU_3267748_0_0_6"/>
<accession>D4B913</accession>
<proteinExistence type="predicted"/>
<reference evidence="1 2" key="1">
    <citation type="submission" date="2010-02" db="EMBL/GenBank/DDBJ databases">
        <authorList>
            <person name="Weinstock G."/>
            <person name="Sodergren E."/>
            <person name="Clifton S."/>
            <person name="Fulton L."/>
            <person name="Fulton B."/>
            <person name="Courtney L."/>
            <person name="Fronick C."/>
            <person name="Harrison M."/>
            <person name="Strong C."/>
            <person name="Farmer C."/>
            <person name="Delahaunty K."/>
            <person name="Markovic C."/>
            <person name="Hall O."/>
            <person name="Minx P."/>
            <person name="Tomlinson C."/>
            <person name="Mitreva M."/>
            <person name="Nelson J."/>
            <person name="Hou S."/>
            <person name="Wollam A."/>
            <person name="Pepin K.H."/>
            <person name="Johnson M."/>
            <person name="Bhonagiri V."/>
            <person name="Zhang X."/>
            <person name="Suruliraj S."/>
            <person name="Warren W."/>
            <person name="Chinwalla A."/>
            <person name="Mardis E.R."/>
            <person name="Wilson R.K."/>
        </authorList>
    </citation>
    <scope>NUCLEOTIDE SEQUENCE [LARGE SCALE GENOMIC DNA]</scope>
    <source>
        <strain evidence="1 2">ATCC 29220</strain>
    </source>
</reference>
<gene>
    <name evidence="1" type="ORF">CIT292_06951</name>
</gene>
<protein>
    <submittedName>
        <fullName evidence="1">Uncharacterized protein</fullName>
    </submittedName>
</protein>
<organism evidence="1 2">
    <name type="scientific">Citrobacter youngae ATCC 29220</name>
    <dbReference type="NCBI Taxonomy" id="500640"/>
    <lineage>
        <taxon>Bacteria</taxon>
        <taxon>Pseudomonadati</taxon>
        <taxon>Pseudomonadota</taxon>
        <taxon>Gammaproteobacteria</taxon>
        <taxon>Enterobacterales</taxon>
        <taxon>Enterobacteriaceae</taxon>
        <taxon>Citrobacter</taxon>
        <taxon>Citrobacter freundii complex</taxon>
    </lineage>
</organism>
<sequence>MLTEKSKGTSHNVLPVEQCDLLARTMIMQSQYFLKNWRIVL</sequence>
<name>D4B913_9ENTR</name>
<dbReference type="AlphaFoldDB" id="D4B913"/>
<comment type="caution">
    <text evidence="1">The sequence shown here is derived from an EMBL/GenBank/DDBJ whole genome shotgun (WGS) entry which is preliminary data.</text>
</comment>
<dbReference type="EMBL" id="ABWL02000005">
    <property type="protein sequence ID" value="EFE09675.1"/>
    <property type="molecule type" value="Genomic_DNA"/>
</dbReference>